<evidence type="ECO:0000313" key="4">
    <source>
        <dbReference type="EMBL" id="EIJ38624.1"/>
    </source>
</evidence>
<dbReference type="InterPro" id="IPR036397">
    <property type="entry name" value="RNaseH_sf"/>
</dbReference>
<dbReference type="GO" id="GO:0003677">
    <property type="term" value="F:DNA binding"/>
    <property type="evidence" value="ECO:0007669"/>
    <property type="project" value="InterPro"/>
</dbReference>
<dbReference type="SUPFAM" id="SSF53098">
    <property type="entry name" value="Ribonuclease H-like"/>
    <property type="match status" value="1"/>
</dbReference>
<dbReference type="PANTHER" id="PTHR30231">
    <property type="entry name" value="DNA POLYMERASE III SUBUNIT EPSILON"/>
    <property type="match status" value="1"/>
</dbReference>
<dbReference type="eggNOG" id="COG0847">
    <property type="taxonomic scope" value="Bacteria"/>
</dbReference>
<dbReference type="GO" id="GO:0003887">
    <property type="term" value="F:DNA-directed DNA polymerase activity"/>
    <property type="evidence" value="ECO:0007669"/>
    <property type="project" value="InterPro"/>
</dbReference>
<dbReference type="InterPro" id="IPR006054">
    <property type="entry name" value="DnaQ"/>
</dbReference>
<dbReference type="SMART" id="SM00479">
    <property type="entry name" value="EXOIII"/>
    <property type="match status" value="1"/>
</dbReference>
<evidence type="ECO:0000256" key="2">
    <source>
        <dbReference type="ARBA" id="ARBA00026073"/>
    </source>
</evidence>
<evidence type="ECO:0000259" key="3">
    <source>
        <dbReference type="PROSITE" id="PS50164"/>
    </source>
</evidence>
<dbReference type="Proteomes" id="UP000004690">
    <property type="component" value="Unassembled WGS sequence"/>
</dbReference>
<dbReference type="SUPFAM" id="SSF82771">
    <property type="entry name" value="GIY-YIG endonuclease"/>
    <property type="match status" value="1"/>
</dbReference>
<comment type="subunit">
    <text evidence="2">DNA polymerase III contains a core (composed of alpha, epsilon and theta chains) that associates with a tau subunit. This core dimerizes to form the POLIII' complex. PolIII' associates with the gamma complex (composed of gamma, delta, delta', psi and chi chains) and with the beta chain to form the complete DNA polymerase III complex.</text>
</comment>
<dbReference type="NCBIfam" id="TIGR00573">
    <property type="entry name" value="dnaq"/>
    <property type="match status" value="1"/>
</dbReference>
<dbReference type="Gene3D" id="3.40.1440.10">
    <property type="entry name" value="GIY-YIG endonuclease"/>
    <property type="match status" value="1"/>
</dbReference>
<comment type="function">
    <text evidence="1">DNA polymerase III is a complex, multichain enzyme responsible for most of the replicative synthesis in bacteria. The epsilon subunit contain the editing function and is a proofreading 3'-5' exonuclease.</text>
</comment>
<feature type="domain" description="GIY-YIG" evidence="3">
    <location>
        <begin position="197"/>
        <end position="273"/>
    </location>
</feature>
<dbReference type="Pfam" id="PF01541">
    <property type="entry name" value="GIY-YIG"/>
    <property type="match status" value="1"/>
</dbReference>
<organism evidence="4 5">
    <name type="scientific">Galbibacter orientalis DSM 19592</name>
    <dbReference type="NCBI Taxonomy" id="926559"/>
    <lineage>
        <taxon>Bacteria</taxon>
        <taxon>Pseudomonadati</taxon>
        <taxon>Bacteroidota</taxon>
        <taxon>Flavobacteriia</taxon>
        <taxon>Flavobacteriales</taxon>
        <taxon>Flavobacteriaceae</taxon>
        <taxon>Galbibacter</taxon>
    </lineage>
</organism>
<dbReference type="PANTHER" id="PTHR30231:SF41">
    <property type="entry name" value="DNA POLYMERASE III SUBUNIT EPSILON"/>
    <property type="match status" value="1"/>
</dbReference>
<evidence type="ECO:0000313" key="5">
    <source>
        <dbReference type="Proteomes" id="UP000004690"/>
    </source>
</evidence>
<dbReference type="SMART" id="SM00465">
    <property type="entry name" value="GIYc"/>
    <property type="match status" value="1"/>
</dbReference>
<keyword evidence="5" id="KW-1185">Reference proteome</keyword>
<dbReference type="InterPro" id="IPR047296">
    <property type="entry name" value="GIY-YIG_UvrC_Cho"/>
</dbReference>
<dbReference type="GO" id="GO:0045004">
    <property type="term" value="P:DNA replication proofreading"/>
    <property type="evidence" value="ECO:0007669"/>
    <property type="project" value="TreeGrafter"/>
</dbReference>
<sequence length="461" mass="51729">MKYAIIDVETTGLSGSGNKITEIAIAVFDGERVVDEFHSLVNPQALISSHVIGLTGIDNAMVANAPTFSEIAPEVLSYTEDKVFVAHNVNFDYNVIRNEFKELGIDFSRKKLCTVRLSKKIFPGLRSYSLGKLCSSLEIPLINRHRAKGDTDATVILFEKLLANDKNEELKKQLNPKNGEVALPALLAKETYDSLPHTPGIYYFRDKDGKIIYVGKAINIKKRVLGHFYDKKAKEIALCRETSHIDFEESGSELVALLMESEAIKHYYPKYNRAQKRTNKGYGILAYTNRKGIMQLGYNKTNLVPNPISVFYTVNECIQFLESLTETFQLCPKYTQLIPSGSVVGKCNHYKLSNCKGVCVQEESASDYNKRVLKAINSVKITSKSFAVITAGKTSEEKGIVLVEDGIYKGYGFLDESTTIEDFDTFKNYIQLQNSNSDVMRIIQNHILQHENATIVNKPEV</sequence>
<keyword evidence="4" id="KW-0540">Nuclease</keyword>
<dbReference type="STRING" id="926559.JoomaDRAFT_1612"/>
<dbReference type="InterPro" id="IPR035901">
    <property type="entry name" value="GIY-YIG_endonuc_sf"/>
</dbReference>
<dbReference type="EMBL" id="JH651379">
    <property type="protein sequence ID" value="EIJ38624.1"/>
    <property type="molecule type" value="Genomic_DNA"/>
</dbReference>
<dbReference type="CDD" id="cd10434">
    <property type="entry name" value="GIY-YIG_UvrC_Cho"/>
    <property type="match status" value="1"/>
</dbReference>
<protein>
    <submittedName>
        <fullName evidence="4">Exonuclease, DNA polymerase III, epsilon subunit family</fullName>
    </submittedName>
</protein>
<dbReference type="eggNOG" id="COG0322">
    <property type="taxonomic scope" value="Bacteria"/>
</dbReference>
<name>I3C4T1_9FLAO</name>
<dbReference type="AlphaFoldDB" id="I3C4T1"/>
<reference evidence="4 5" key="1">
    <citation type="submission" date="2012-02" db="EMBL/GenBank/DDBJ databases">
        <title>Improved High-Quality Draft genome of Joostella marina DSM 19592.</title>
        <authorList>
            <consortium name="US DOE Joint Genome Institute (JGI-PGF)"/>
            <person name="Lucas S."/>
            <person name="Copeland A."/>
            <person name="Lapidus A."/>
            <person name="Bruce D."/>
            <person name="Goodwin L."/>
            <person name="Pitluck S."/>
            <person name="Peters L."/>
            <person name="Chertkov O."/>
            <person name="Ovchinnikova G."/>
            <person name="Kyrpides N."/>
            <person name="Mavromatis K."/>
            <person name="Detter J.C."/>
            <person name="Han C."/>
            <person name="Land M."/>
            <person name="Hauser L."/>
            <person name="Markowitz V."/>
            <person name="Cheng J.-F."/>
            <person name="Hugenholtz P."/>
            <person name="Woyke T."/>
            <person name="Wu D."/>
            <person name="Tindall B."/>
            <person name="Brambilla E."/>
            <person name="Klenk H.-P."/>
            <person name="Eisen J.A."/>
        </authorList>
    </citation>
    <scope>NUCLEOTIDE SEQUENCE [LARGE SCALE GENOMIC DNA]</scope>
    <source>
        <strain evidence="4 5">DSM 19592</strain>
    </source>
</reference>
<dbReference type="HOGENOM" id="CLU_030720_1_0_10"/>
<dbReference type="InterPro" id="IPR012337">
    <property type="entry name" value="RNaseH-like_sf"/>
</dbReference>
<dbReference type="CDD" id="cd06127">
    <property type="entry name" value="DEDDh"/>
    <property type="match status" value="1"/>
</dbReference>
<accession>I3C4T1</accession>
<keyword evidence="4" id="KW-0378">Hydrolase</keyword>
<dbReference type="Pfam" id="PF00929">
    <property type="entry name" value="RNase_T"/>
    <property type="match status" value="1"/>
</dbReference>
<proteinExistence type="predicted"/>
<dbReference type="RefSeq" id="WP_008611879.1">
    <property type="nucleotide sequence ID" value="NZ_JH651379.1"/>
</dbReference>
<dbReference type="GO" id="GO:0005829">
    <property type="term" value="C:cytosol"/>
    <property type="evidence" value="ECO:0007669"/>
    <property type="project" value="TreeGrafter"/>
</dbReference>
<evidence type="ECO:0000256" key="1">
    <source>
        <dbReference type="ARBA" id="ARBA00025483"/>
    </source>
</evidence>
<dbReference type="OrthoDB" id="9803913at2"/>
<dbReference type="InterPro" id="IPR000305">
    <property type="entry name" value="GIY-YIG_endonuc"/>
</dbReference>
<dbReference type="GO" id="GO:0008408">
    <property type="term" value="F:3'-5' exonuclease activity"/>
    <property type="evidence" value="ECO:0007669"/>
    <property type="project" value="TreeGrafter"/>
</dbReference>
<gene>
    <name evidence="4" type="ORF">JoomaDRAFT_1612</name>
</gene>
<dbReference type="FunFam" id="3.30.420.10:FF:000045">
    <property type="entry name" value="3'-5' exonuclease DinG"/>
    <property type="match status" value="1"/>
</dbReference>
<dbReference type="GO" id="GO:0006289">
    <property type="term" value="P:nucleotide-excision repair"/>
    <property type="evidence" value="ECO:0007669"/>
    <property type="project" value="InterPro"/>
</dbReference>
<dbReference type="InterPro" id="IPR013520">
    <property type="entry name" value="Ribonucl_H"/>
</dbReference>
<keyword evidence="4" id="KW-0269">Exonuclease</keyword>
<dbReference type="Gene3D" id="3.30.420.10">
    <property type="entry name" value="Ribonuclease H-like superfamily/Ribonuclease H"/>
    <property type="match status" value="1"/>
</dbReference>
<dbReference type="PROSITE" id="PS50164">
    <property type="entry name" value="GIY_YIG"/>
    <property type="match status" value="1"/>
</dbReference>